<keyword evidence="3" id="KW-1185">Reference proteome</keyword>
<dbReference type="GeneID" id="39593157"/>
<sequence length="120" mass="13189">MSQLSAPPAPKTDEVLRTTRKQAQAVVTKPTTVTSAVAATKDIKTKSKATTSRNPKRASNSARPSAKGAKMRYKGKVTKSRYYETTTKPTPCVPWPEVDGAAKEEWVEADYIPFPPECYQ</sequence>
<evidence type="ECO:0000256" key="1">
    <source>
        <dbReference type="SAM" id="MobiDB-lite"/>
    </source>
</evidence>
<evidence type="ECO:0000313" key="3">
    <source>
        <dbReference type="Proteomes" id="UP000279236"/>
    </source>
</evidence>
<evidence type="ECO:0000313" key="2">
    <source>
        <dbReference type="EMBL" id="RSH81177.1"/>
    </source>
</evidence>
<comment type="caution">
    <text evidence="2">The sequence shown here is derived from an EMBL/GenBank/DDBJ whole genome shotgun (WGS) entry which is preliminary data.</text>
</comment>
<gene>
    <name evidence="2" type="ORF">EHS24_008614</name>
</gene>
<dbReference type="Proteomes" id="UP000279236">
    <property type="component" value="Unassembled WGS sequence"/>
</dbReference>
<dbReference type="AlphaFoldDB" id="A0A427XQT3"/>
<feature type="region of interest" description="Disordered" evidence="1">
    <location>
        <begin position="1"/>
        <end position="74"/>
    </location>
</feature>
<protein>
    <submittedName>
        <fullName evidence="2">Uncharacterized protein</fullName>
    </submittedName>
</protein>
<accession>A0A427XQT3</accession>
<reference evidence="2 3" key="1">
    <citation type="submission" date="2018-11" db="EMBL/GenBank/DDBJ databases">
        <title>Genome sequence of Apiotrichum porosum DSM 27194.</title>
        <authorList>
            <person name="Aliyu H."/>
            <person name="Gorte O."/>
            <person name="Ochsenreither K."/>
        </authorList>
    </citation>
    <scope>NUCLEOTIDE SEQUENCE [LARGE SCALE GENOMIC DNA]</scope>
    <source>
        <strain evidence="2 3">DSM 27194</strain>
    </source>
</reference>
<dbReference type="RefSeq" id="XP_028475896.1">
    <property type="nucleotide sequence ID" value="XM_028623922.1"/>
</dbReference>
<name>A0A427XQT3_9TREE</name>
<dbReference type="EMBL" id="RSCE01000007">
    <property type="protein sequence ID" value="RSH81177.1"/>
    <property type="molecule type" value="Genomic_DNA"/>
</dbReference>
<organism evidence="2 3">
    <name type="scientific">Apiotrichum porosum</name>
    <dbReference type="NCBI Taxonomy" id="105984"/>
    <lineage>
        <taxon>Eukaryota</taxon>
        <taxon>Fungi</taxon>
        <taxon>Dikarya</taxon>
        <taxon>Basidiomycota</taxon>
        <taxon>Agaricomycotina</taxon>
        <taxon>Tremellomycetes</taxon>
        <taxon>Trichosporonales</taxon>
        <taxon>Trichosporonaceae</taxon>
        <taxon>Apiotrichum</taxon>
    </lineage>
</organism>
<feature type="compositionally biased region" description="Polar residues" evidence="1">
    <location>
        <begin position="48"/>
        <end position="63"/>
    </location>
</feature>
<proteinExistence type="predicted"/>